<organism evidence="3 4">
    <name type="scientific">Sinanodonta woodiana</name>
    <name type="common">Chinese pond mussel</name>
    <name type="synonym">Anodonta woodiana</name>
    <dbReference type="NCBI Taxonomy" id="1069815"/>
    <lineage>
        <taxon>Eukaryota</taxon>
        <taxon>Metazoa</taxon>
        <taxon>Spiralia</taxon>
        <taxon>Lophotrochozoa</taxon>
        <taxon>Mollusca</taxon>
        <taxon>Bivalvia</taxon>
        <taxon>Autobranchia</taxon>
        <taxon>Heteroconchia</taxon>
        <taxon>Palaeoheterodonta</taxon>
        <taxon>Unionida</taxon>
        <taxon>Unionoidea</taxon>
        <taxon>Unionidae</taxon>
        <taxon>Unioninae</taxon>
        <taxon>Sinanodonta</taxon>
    </lineage>
</organism>
<keyword evidence="2" id="KW-1133">Transmembrane helix</keyword>
<sequence length="516" mass="56741">MNEIAMETLNTETSNGYLHPGVSYSHPAEGYLQVKGTSPTHPSAEGYLQVKGTSPTHPSAEGYLQVKGTSPTYPSAEGYLQVKGTSPTHPSAEGYLQVKGTSPTHPSAEGYLQVKGTSPTHPSAEGYHHAKVAPDTTIVAVIPASAGKPARLDLGVPNLEQIPPAPSVFNDATMNRVNSRAYDYADYGHQYEELPGNRKSVKKYPDLTNDSRSEHQSSGGTTDIQSETDDTAVIVHQQEKRKRVNPLYEAMTQSVPSLYNQVKINQESKLKKEIFCLRMIVIILFFVCTVSLAVSCYIIIQAHSQNGEKRKGIFTPQIEELRENYSHLQGKFSSLQELLFTNTSMDALSLIMNKLSWLENITVANITSLRTELHDVSRQIPLTNERLDTVYQNITDLLSFMDTKIQAQLLNISKMPGPQGPSGVGNMSMCSYRNITQMAIASSVSSIVMTWQPSILSLKTEVVMFAGCSVVGGTLANLESQALTDNIVQYRCVCSGTTSEKYTKCYIHLWTCPRES</sequence>
<feature type="compositionally biased region" description="Basic and acidic residues" evidence="1">
    <location>
        <begin position="203"/>
        <end position="215"/>
    </location>
</feature>
<protein>
    <submittedName>
        <fullName evidence="3">Uncharacterized protein</fullName>
    </submittedName>
</protein>
<feature type="transmembrane region" description="Helical" evidence="2">
    <location>
        <begin position="275"/>
        <end position="300"/>
    </location>
</feature>
<reference evidence="3 4" key="1">
    <citation type="submission" date="2024-11" db="EMBL/GenBank/DDBJ databases">
        <title>Chromosome-level genome assembly of the freshwater bivalve Anodonta woodiana.</title>
        <authorList>
            <person name="Chen X."/>
        </authorList>
    </citation>
    <scope>NUCLEOTIDE SEQUENCE [LARGE SCALE GENOMIC DNA]</scope>
    <source>
        <strain evidence="3">MN2024</strain>
        <tissue evidence="3">Gills</tissue>
    </source>
</reference>
<keyword evidence="4" id="KW-1185">Reference proteome</keyword>
<proteinExistence type="predicted"/>
<evidence type="ECO:0000313" key="3">
    <source>
        <dbReference type="EMBL" id="KAL3874116.1"/>
    </source>
</evidence>
<name>A0ABD3WJG6_SINWO</name>
<feature type="region of interest" description="Disordered" evidence="1">
    <location>
        <begin position="195"/>
        <end position="229"/>
    </location>
</feature>
<comment type="caution">
    <text evidence="3">The sequence shown here is derived from an EMBL/GenBank/DDBJ whole genome shotgun (WGS) entry which is preliminary data.</text>
</comment>
<dbReference type="EMBL" id="JBJQND010000006">
    <property type="protein sequence ID" value="KAL3874116.1"/>
    <property type="molecule type" value="Genomic_DNA"/>
</dbReference>
<dbReference type="AlphaFoldDB" id="A0ABD3WJG6"/>
<accession>A0ABD3WJG6</accession>
<gene>
    <name evidence="3" type="ORF">ACJMK2_037174</name>
</gene>
<evidence type="ECO:0000256" key="1">
    <source>
        <dbReference type="SAM" id="MobiDB-lite"/>
    </source>
</evidence>
<dbReference type="Proteomes" id="UP001634394">
    <property type="component" value="Unassembled WGS sequence"/>
</dbReference>
<evidence type="ECO:0000256" key="2">
    <source>
        <dbReference type="SAM" id="Phobius"/>
    </source>
</evidence>
<feature type="compositionally biased region" description="Polar residues" evidence="1">
    <location>
        <begin position="216"/>
        <end position="225"/>
    </location>
</feature>
<evidence type="ECO:0000313" key="4">
    <source>
        <dbReference type="Proteomes" id="UP001634394"/>
    </source>
</evidence>
<keyword evidence="2" id="KW-0472">Membrane</keyword>
<keyword evidence="2" id="KW-0812">Transmembrane</keyword>